<dbReference type="RefSeq" id="WP_086651280.1">
    <property type="nucleotide sequence ID" value="NZ_JOMQ01000030.1"/>
</dbReference>
<reference evidence="2 3" key="1">
    <citation type="submission" date="2014-06" db="EMBL/GenBank/DDBJ databases">
        <authorList>
            <person name="Ju J."/>
            <person name="Zhang J."/>
        </authorList>
    </citation>
    <scope>NUCLEOTIDE SEQUENCE [LARGE SCALE GENOMIC DNA]</scope>
    <source>
        <strain evidence="2 3">DsW_47</strain>
    </source>
</reference>
<accession>A0A1Z5YUQ2</accession>
<sequence>MLGVPVADAQTDAAPPASVSLPQKAVCPPQATMPSHDHLKELLKAAKDRGFLWKITKDGHASWLYGTMHIAQSDWMIPGPLTRDALRHSTTVAVELITSDPKTMELLRRPADPARLQHMIKTGRKAKLDAIGKTMCVPVEKLANIPVSIEATALLGLEGRADGLYPDYGIDAVLQGIAKATHKQLIALETAETQVALLTGKTQSEEDMVVDSAIKALSSATARKDLSIIATMWSESDLTKLNHYRDWCKCVGTAAEKLHTKAMLDDRNSLMAQKIEQLHQSGQSIFVAVGALHMSGPTGLPSLLRKAGYDVQQLVPAATPL</sequence>
<dbReference type="OrthoDB" id="9806326at2"/>
<dbReference type="AlphaFoldDB" id="A0A1Z5YUQ2"/>
<evidence type="ECO:0000256" key="1">
    <source>
        <dbReference type="SAM" id="MobiDB-lite"/>
    </source>
</evidence>
<name>A0A1Z5YUQ2_9PROT</name>
<protein>
    <recommendedName>
        <fullName evidence="4">GumN family protein</fullName>
    </recommendedName>
</protein>
<dbReference type="InterPro" id="IPR047111">
    <property type="entry name" value="YbaP-like"/>
</dbReference>
<evidence type="ECO:0000313" key="2">
    <source>
        <dbReference type="EMBL" id="OUJ02274.1"/>
    </source>
</evidence>
<comment type="caution">
    <text evidence="2">The sequence shown here is derived from an EMBL/GenBank/DDBJ whole genome shotgun (WGS) entry which is preliminary data.</text>
</comment>
<dbReference type="InterPro" id="IPR002816">
    <property type="entry name" value="TraB/PrgY/GumN_fam"/>
</dbReference>
<organism evidence="2 3">
    <name type="scientific">Acetobacter cibinongensis</name>
    <dbReference type="NCBI Taxonomy" id="146475"/>
    <lineage>
        <taxon>Bacteria</taxon>
        <taxon>Pseudomonadati</taxon>
        <taxon>Pseudomonadota</taxon>
        <taxon>Alphaproteobacteria</taxon>
        <taxon>Acetobacterales</taxon>
        <taxon>Acetobacteraceae</taxon>
        <taxon>Acetobacter</taxon>
    </lineage>
</organism>
<dbReference type="CDD" id="cd14789">
    <property type="entry name" value="Tiki"/>
    <property type="match status" value="1"/>
</dbReference>
<dbReference type="EMBL" id="JOMQ01000030">
    <property type="protein sequence ID" value="OUJ02274.1"/>
    <property type="molecule type" value="Genomic_DNA"/>
</dbReference>
<gene>
    <name evidence="2" type="ORF">HK14_06560</name>
</gene>
<evidence type="ECO:0000313" key="3">
    <source>
        <dbReference type="Proteomes" id="UP000196086"/>
    </source>
</evidence>
<dbReference type="Proteomes" id="UP000196086">
    <property type="component" value="Unassembled WGS sequence"/>
</dbReference>
<evidence type="ECO:0008006" key="4">
    <source>
        <dbReference type="Google" id="ProtNLM"/>
    </source>
</evidence>
<proteinExistence type="predicted"/>
<dbReference type="PANTHER" id="PTHR40590">
    <property type="entry name" value="CYTOPLASMIC PROTEIN-RELATED"/>
    <property type="match status" value="1"/>
</dbReference>
<dbReference type="Pfam" id="PF01963">
    <property type="entry name" value="TraB_PrgY_gumN"/>
    <property type="match status" value="1"/>
</dbReference>
<dbReference type="PANTHER" id="PTHR40590:SF1">
    <property type="entry name" value="CYTOPLASMIC PROTEIN"/>
    <property type="match status" value="1"/>
</dbReference>
<feature type="region of interest" description="Disordered" evidence="1">
    <location>
        <begin position="1"/>
        <end position="20"/>
    </location>
</feature>